<gene>
    <name evidence="2" type="ORF">EMPS_02389</name>
</gene>
<reference evidence="2" key="2">
    <citation type="journal article" date="2022" name="Microbiol. Resour. Announc.">
        <title>Whole-Genome Sequence of Entomortierella parvispora E1425, a Mucoromycotan Fungus Associated with Burkholderiaceae-Related Endosymbiotic Bacteria.</title>
        <authorList>
            <person name="Herlambang A."/>
            <person name="Guo Y."/>
            <person name="Takashima Y."/>
            <person name="Narisawa K."/>
            <person name="Ohta H."/>
            <person name="Nishizawa T."/>
        </authorList>
    </citation>
    <scope>NUCLEOTIDE SEQUENCE</scope>
    <source>
        <strain evidence="2">E1425</strain>
    </source>
</reference>
<evidence type="ECO:0000313" key="2">
    <source>
        <dbReference type="EMBL" id="GJJ70040.1"/>
    </source>
</evidence>
<dbReference type="Proteomes" id="UP000827284">
    <property type="component" value="Unassembled WGS sequence"/>
</dbReference>
<dbReference type="AlphaFoldDB" id="A0A9P3H4W3"/>
<organism evidence="2 3">
    <name type="scientific">Entomortierella parvispora</name>
    <dbReference type="NCBI Taxonomy" id="205924"/>
    <lineage>
        <taxon>Eukaryota</taxon>
        <taxon>Fungi</taxon>
        <taxon>Fungi incertae sedis</taxon>
        <taxon>Mucoromycota</taxon>
        <taxon>Mortierellomycotina</taxon>
        <taxon>Mortierellomycetes</taxon>
        <taxon>Mortierellales</taxon>
        <taxon>Mortierellaceae</taxon>
        <taxon>Entomortierella</taxon>
    </lineage>
</organism>
<evidence type="ECO:0000256" key="1">
    <source>
        <dbReference type="SAM" id="MobiDB-lite"/>
    </source>
</evidence>
<evidence type="ECO:0000313" key="3">
    <source>
        <dbReference type="Proteomes" id="UP000827284"/>
    </source>
</evidence>
<feature type="region of interest" description="Disordered" evidence="1">
    <location>
        <begin position="27"/>
        <end position="120"/>
    </location>
</feature>
<dbReference type="EMBL" id="BQFW01000003">
    <property type="protein sequence ID" value="GJJ70040.1"/>
    <property type="molecule type" value="Genomic_DNA"/>
</dbReference>
<keyword evidence="3" id="KW-1185">Reference proteome</keyword>
<accession>A0A9P3H4W3</accession>
<proteinExistence type="predicted"/>
<comment type="caution">
    <text evidence="2">The sequence shown here is derived from an EMBL/GenBank/DDBJ whole genome shotgun (WGS) entry which is preliminary data.</text>
</comment>
<feature type="compositionally biased region" description="Basic residues" evidence="1">
    <location>
        <begin position="100"/>
        <end position="120"/>
    </location>
</feature>
<dbReference type="OrthoDB" id="2441155at2759"/>
<protein>
    <submittedName>
        <fullName evidence="2">Uncharacterized protein</fullName>
    </submittedName>
</protein>
<name>A0A9P3H4W3_9FUNG</name>
<reference evidence="2" key="1">
    <citation type="submission" date="2021-11" db="EMBL/GenBank/DDBJ databases">
        <authorList>
            <person name="Herlambang A."/>
            <person name="Guo Y."/>
            <person name="Takashima Y."/>
            <person name="Nishizawa T."/>
        </authorList>
    </citation>
    <scope>NUCLEOTIDE SEQUENCE</scope>
    <source>
        <strain evidence="2">E1425</strain>
    </source>
</reference>
<sequence length="151" mass="17362">MSLFHSKRVAVQRVYYKPSVMSRLKAAVTGRPQPRPRAANPAPCRMNQGGRTVVRQPVRKNGFFHRSPRRTVVASQRRPGFFGSMRPRQRTPKGAAVAGGRRHHGHDKNKNDKHHSHKGRNVLAILVLLGLKKKHDHKKHHKQPRRHDHHL</sequence>